<dbReference type="AlphaFoldDB" id="A0A7V1LMI2"/>
<dbReference type="InterPro" id="IPR055128">
    <property type="entry name" value="HypF_C_2"/>
</dbReference>
<dbReference type="PROSITE" id="PS51163">
    <property type="entry name" value="YRDC"/>
    <property type="match status" value="1"/>
</dbReference>
<dbReference type="Gene3D" id="3.30.420.40">
    <property type="match status" value="1"/>
</dbReference>
<dbReference type="PANTHER" id="PTHR42959:SF1">
    <property type="entry name" value="CARBAMOYLTRANSFERASE HYPF"/>
    <property type="match status" value="1"/>
</dbReference>
<dbReference type="Gene3D" id="3.90.870.40">
    <property type="match status" value="1"/>
</dbReference>
<dbReference type="SUPFAM" id="SSF55821">
    <property type="entry name" value="YrdC/RibB"/>
    <property type="match status" value="1"/>
</dbReference>
<comment type="similarity">
    <text evidence="1">Belongs to the carbamoyltransferase HypF family.</text>
</comment>
<dbReference type="Gene3D" id="3.30.420.360">
    <property type="match status" value="1"/>
</dbReference>
<feature type="non-terminal residue" evidence="3">
    <location>
        <position position="1"/>
    </location>
</feature>
<comment type="caution">
    <text evidence="3">The sequence shown here is derived from an EMBL/GenBank/DDBJ whole genome shotgun (WGS) entry which is preliminary data.</text>
</comment>
<sequence length="555" mass="61609">AIRGLGGFHLVVDAANAEAVALLRRRKKRGAKPFALMAATLDSVQSYCRISSRERQLLSSSRRPIVLLEKKENGGLAANVAPGQNYLGFMLPYTPLHHLLLHDFGGVLVMTSANLSEEPIVTGNAEALEKLNGIADYFLLHDREILQRCDDSIVCVDEEQTRILRRSRGYVPAPVTIGDNDVPAMLAVGGTLKNTIALSRGGQVFLSQHIGDLDNERAYAFFRDSMDHLQRILQITPQYVVCDKHPEYLSTKWARAQKLPVIEVQHHHAHMAAVMAEHQLREKVLGLILDGTGFGEDGTIWGGELFAGDRRGFSRRAWLRPIPLPGGEAAIRNPWRIAWAILYSLEGTAKAGKDLPFPGDRDPRELENLAVMVRRGINTPLSSGCGRLFDGAAALLGLCSRIDYEAEAAIRLEMVADRTVVDGFGATARPGRFDGELDWAPLMAALVGEIRRRKEPRELAARFQNELAELWLRALLRAREELGLNKVVLSGGVFQNRFFSARLRLRLKQKGFTVYEHRLVPPNDGGLALGQIVVAREHLKAKTQSEEDYVLSHTR</sequence>
<dbReference type="InterPro" id="IPR041440">
    <property type="entry name" value="HypF_C"/>
</dbReference>
<evidence type="ECO:0000256" key="1">
    <source>
        <dbReference type="ARBA" id="ARBA00008097"/>
    </source>
</evidence>
<dbReference type="GO" id="GO:0008270">
    <property type="term" value="F:zinc ion binding"/>
    <property type="evidence" value="ECO:0007669"/>
    <property type="project" value="TreeGrafter"/>
</dbReference>
<dbReference type="SUPFAM" id="SSF53067">
    <property type="entry name" value="Actin-like ATPase domain"/>
    <property type="match status" value="1"/>
</dbReference>
<gene>
    <name evidence="3" type="primary">hypF</name>
    <name evidence="3" type="ORF">ENJ10_08485</name>
</gene>
<dbReference type="InterPro" id="IPR051060">
    <property type="entry name" value="Carbamoyltrans_HypF-like"/>
</dbReference>
<protein>
    <submittedName>
        <fullName evidence="3">Carbamoyltransferase HypF</fullName>
    </submittedName>
</protein>
<dbReference type="InterPro" id="IPR004421">
    <property type="entry name" value="Carbamoyltransferase_HypF"/>
</dbReference>
<organism evidence="3">
    <name type="scientific">Caldithrix abyssi</name>
    <dbReference type="NCBI Taxonomy" id="187145"/>
    <lineage>
        <taxon>Bacteria</taxon>
        <taxon>Pseudomonadati</taxon>
        <taxon>Calditrichota</taxon>
        <taxon>Calditrichia</taxon>
        <taxon>Calditrichales</taxon>
        <taxon>Calditrichaceae</taxon>
        <taxon>Caldithrix</taxon>
    </lineage>
</organism>
<dbReference type="Gene3D" id="3.30.110.120">
    <property type="match status" value="1"/>
</dbReference>
<feature type="domain" description="YrdC-like" evidence="2">
    <location>
        <begin position="1"/>
        <end position="169"/>
    </location>
</feature>
<dbReference type="Proteomes" id="UP000886005">
    <property type="component" value="Unassembled WGS sequence"/>
</dbReference>
<dbReference type="InterPro" id="IPR017945">
    <property type="entry name" value="DHBP_synth_RibB-like_a/b_dom"/>
</dbReference>
<evidence type="ECO:0000313" key="3">
    <source>
        <dbReference type="EMBL" id="HED10713.1"/>
    </source>
</evidence>
<dbReference type="GO" id="GO:0051604">
    <property type="term" value="P:protein maturation"/>
    <property type="evidence" value="ECO:0007669"/>
    <property type="project" value="TreeGrafter"/>
</dbReference>
<dbReference type="GO" id="GO:0003725">
    <property type="term" value="F:double-stranded RNA binding"/>
    <property type="evidence" value="ECO:0007669"/>
    <property type="project" value="InterPro"/>
</dbReference>
<name>A0A7V1LMI2_CALAY</name>
<dbReference type="PANTHER" id="PTHR42959">
    <property type="entry name" value="CARBAMOYLTRANSFERASE"/>
    <property type="match status" value="1"/>
</dbReference>
<accession>A0A7V1LMI2</accession>
<evidence type="ECO:0000259" key="2">
    <source>
        <dbReference type="PROSITE" id="PS51163"/>
    </source>
</evidence>
<dbReference type="InterPro" id="IPR043129">
    <property type="entry name" value="ATPase_NBD"/>
</dbReference>
<reference evidence="3" key="1">
    <citation type="journal article" date="2020" name="mSystems">
        <title>Genome- and Community-Level Interaction Insights into Carbon Utilization and Element Cycling Functions of Hydrothermarchaeota in Hydrothermal Sediment.</title>
        <authorList>
            <person name="Zhou Z."/>
            <person name="Liu Y."/>
            <person name="Xu W."/>
            <person name="Pan J."/>
            <person name="Luo Z.H."/>
            <person name="Li M."/>
        </authorList>
    </citation>
    <scope>NUCLEOTIDE SEQUENCE [LARGE SCALE GENOMIC DNA]</scope>
    <source>
        <strain evidence="3">HyVt-456</strain>
    </source>
</reference>
<dbReference type="Pfam" id="PF22521">
    <property type="entry name" value="HypF_C_2"/>
    <property type="match status" value="1"/>
</dbReference>
<dbReference type="NCBIfam" id="TIGR00143">
    <property type="entry name" value="hypF"/>
    <property type="match status" value="1"/>
</dbReference>
<proteinExistence type="inferred from homology"/>
<dbReference type="GO" id="GO:0016743">
    <property type="term" value="F:carboxyl- or carbamoyltransferase activity"/>
    <property type="evidence" value="ECO:0007669"/>
    <property type="project" value="InterPro"/>
</dbReference>
<dbReference type="Pfam" id="PF01300">
    <property type="entry name" value="Sua5_yciO_yrdC"/>
    <property type="match status" value="1"/>
</dbReference>
<dbReference type="InterPro" id="IPR006070">
    <property type="entry name" value="Sua5-like_dom"/>
</dbReference>
<dbReference type="Pfam" id="PF17788">
    <property type="entry name" value="HypF_C"/>
    <property type="match status" value="1"/>
</dbReference>
<dbReference type="EMBL" id="DRLD01000231">
    <property type="protein sequence ID" value="HED10713.1"/>
    <property type="molecule type" value="Genomic_DNA"/>
</dbReference>